<proteinExistence type="predicted"/>
<dbReference type="AlphaFoldDB" id="A0A8T0QGP7"/>
<feature type="non-terminal residue" evidence="1">
    <location>
        <position position="114"/>
    </location>
</feature>
<comment type="caution">
    <text evidence="1">The sequence shown here is derived from an EMBL/GenBank/DDBJ whole genome shotgun (WGS) entry which is preliminary data.</text>
</comment>
<dbReference type="Proteomes" id="UP000823388">
    <property type="component" value="Chromosome 7K"/>
</dbReference>
<protein>
    <recommendedName>
        <fullName evidence="3">Reverse transcriptase zinc-binding domain-containing protein</fullName>
    </recommendedName>
</protein>
<evidence type="ECO:0000313" key="2">
    <source>
        <dbReference type="Proteomes" id="UP000823388"/>
    </source>
</evidence>
<organism evidence="1 2">
    <name type="scientific">Panicum virgatum</name>
    <name type="common">Blackwell switchgrass</name>
    <dbReference type="NCBI Taxonomy" id="38727"/>
    <lineage>
        <taxon>Eukaryota</taxon>
        <taxon>Viridiplantae</taxon>
        <taxon>Streptophyta</taxon>
        <taxon>Embryophyta</taxon>
        <taxon>Tracheophyta</taxon>
        <taxon>Spermatophyta</taxon>
        <taxon>Magnoliopsida</taxon>
        <taxon>Liliopsida</taxon>
        <taxon>Poales</taxon>
        <taxon>Poaceae</taxon>
        <taxon>PACMAD clade</taxon>
        <taxon>Panicoideae</taxon>
        <taxon>Panicodae</taxon>
        <taxon>Paniceae</taxon>
        <taxon>Panicinae</taxon>
        <taxon>Panicum</taxon>
        <taxon>Panicum sect. Hiantes</taxon>
    </lineage>
</organism>
<dbReference type="EMBL" id="CM029049">
    <property type="protein sequence ID" value="KAG2574277.1"/>
    <property type="molecule type" value="Genomic_DNA"/>
</dbReference>
<name>A0A8T0QGP7_PANVG</name>
<evidence type="ECO:0008006" key="3">
    <source>
        <dbReference type="Google" id="ProtNLM"/>
    </source>
</evidence>
<evidence type="ECO:0000313" key="1">
    <source>
        <dbReference type="EMBL" id="KAG2574277.1"/>
    </source>
</evidence>
<feature type="non-terminal residue" evidence="1">
    <location>
        <position position="1"/>
    </location>
</feature>
<sequence>SQEVETADHLLCTCSFTKQVWHSMFTVLGYQSPPPTADLSFLEWWLILRQDLSKYQKKGLDTAVMLISWMVWKERNARMFNNVERTLNHLLTDIIAEGGNWIQAGATKLAGIGW</sequence>
<accession>A0A8T0QGP7</accession>
<keyword evidence="2" id="KW-1185">Reference proteome</keyword>
<reference evidence="1" key="1">
    <citation type="submission" date="2020-05" db="EMBL/GenBank/DDBJ databases">
        <title>WGS assembly of Panicum virgatum.</title>
        <authorList>
            <person name="Lovell J.T."/>
            <person name="Jenkins J."/>
            <person name="Shu S."/>
            <person name="Juenger T.E."/>
            <person name="Schmutz J."/>
        </authorList>
    </citation>
    <scope>NUCLEOTIDE SEQUENCE</scope>
    <source>
        <strain evidence="1">AP13</strain>
    </source>
</reference>
<gene>
    <name evidence="1" type="ORF">PVAP13_7KG305600</name>
</gene>